<evidence type="ECO:0000313" key="2">
    <source>
        <dbReference type="Proteomes" id="UP000276133"/>
    </source>
</evidence>
<proteinExistence type="predicted"/>
<dbReference type="EMBL" id="REGN01000131">
    <property type="protein sequence ID" value="RNA44236.1"/>
    <property type="molecule type" value="Genomic_DNA"/>
</dbReference>
<dbReference type="Proteomes" id="UP000276133">
    <property type="component" value="Unassembled WGS sequence"/>
</dbReference>
<dbReference type="AlphaFoldDB" id="A0A3M7T878"/>
<gene>
    <name evidence="1" type="ORF">BpHYR1_047766</name>
</gene>
<sequence length="130" mass="15348">MDFASSIPSLCSISSAAWEKILIAGLLPVEAFAKSALWFHQKHHAMKYYLQSLTWKMKMIGDYFFILSMNQETIFEIYLALDEIIEDAINRLGDLIIENYFHLESENGKNSINDEEFENFLFFNWEKYNR</sequence>
<comment type="caution">
    <text evidence="1">The sequence shown here is derived from an EMBL/GenBank/DDBJ whole genome shotgun (WGS) entry which is preliminary data.</text>
</comment>
<organism evidence="1 2">
    <name type="scientific">Brachionus plicatilis</name>
    <name type="common">Marine rotifer</name>
    <name type="synonym">Brachionus muelleri</name>
    <dbReference type="NCBI Taxonomy" id="10195"/>
    <lineage>
        <taxon>Eukaryota</taxon>
        <taxon>Metazoa</taxon>
        <taxon>Spiralia</taxon>
        <taxon>Gnathifera</taxon>
        <taxon>Rotifera</taxon>
        <taxon>Eurotatoria</taxon>
        <taxon>Monogononta</taxon>
        <taxon>Pseudotrocha</taxon>
        <taxon>Ploima</taxon>
        <taxon>Brachionidae</taxon>
        <taxon>Brachionus</taxon>
    </lineage>
</organism>
<evidence type="ECO:0000313" key="1">
    <source>
        <dbReference type="EMBL" id="RNA44236.1"/>
    </source>
</evidence>
<reference evidence="1 2" key="1">
    <citation type="journal article" date="2018" name="Sci. Rep.">
        <title>Genomic signatures of local adaptation to the degree of environmental predictability in rotifers.</title>
        <authorList>
            <person name="Franch-Gras L."/>
            <person name="Hahn C."/>
            <person name="Garcia-Roger E.M."/>
            <person name="Carmona M.J."/>
            <person name="Serra M."/>
            <person name="Gomez A."/>
        </authorList>
    </citation>
    <scope>NUCLEOTIDE SEQUENCE [LARGE SCALE GENOMIC DNA]</scope>
    <source>
        <strain evidence="1">HYR1</strain>
    </source>
</reference>
<accession>A0A3M7T878</accession>
<keyword evidence="2" id="KW-1185">Reference proteome</keyword>
<name>A0A3M7T878_BRAPC</name>
<protein>
    <submittedName>
        <fullName evidence="1">Uncharacterized protein</fullName>
    </submittedName>
</protein>